<dbReference type="EMBL" id="BJWL01000018">
    <property type="protein sequence ID" value="GFZ05870.1"/>
    <property type="molecule type" value="Genomic_DNA"/>
</dbReference>
<dbReference type="Proteomes" id="UP000585474">
    <property type="component" value="Unassembled WGS sequence"/>
</dbReference>
<sequence>MLRSLVMKNLKKWWKSDTDQAPVHESEGLMEGNAVVPSSEDPTIWKVKCTTNFFCEGWTREAFCVLPNAEVWGFAISWN</sequence>
<gene>
    <name evidence="1" type="ORF">Acr_18g0000400</name>
</gene>
<evidence type="ECO:0000313" key="2">
    <source>
        <dbReference type="Proteomes" id="UP000585474"/>
    </source>
</evidence>
<reference evidence="1 2" key="1">
    <citation type="submission" date="2019-07" db="EMBL/GenBank/DDBJ databases">
        <title>De Novo Assembly of kiwifruit Actinidia rufa.</title>
        <authorList>
            <person name="Sugita-Konishi S."/>
            <person name="Sato K."/>
            <person name="Mori E."/>
            <person name="Abe Y."/>
            <person name="Kisaki G."/>
            <person name="Hamano K."/>
            <person name="Suezawa K."/>
            <person name="Otani M."/>
            <person name="Fukuda T."/>
            <person name="Manabe T."/>
            <person name="Gomi K."/>
            <person name="Tabuchi M."/>
            <person name="Akimitsu K."/>
            <person name="Kataoka I."/>
        </authorList>
    </citation>
    <scope>NUCLEOTIDE SEQUENCE [LARGE SCALE GENOMIC DNA]</scope>
    <source>
        <strain evidence="2">cv. Fuchu</strain>
    </source>
</reference>
<accession>A0A7J0G502</accession>
<comment type="caution">
    <text evidence="1">The sequence shown here is derived from an EMBL/GenBank/DDBJ whole genome shotgun (WGS) entry which is preliminary data.</text>
</comment>
<dbReference type="AlphaFoldDB" id="A0A7J0G502"/>
<proteinExistence type="predicted"/>
<organism evidence="1 2">
    <name type="scientific">Actinidia rufa</name>
    <dbReference type="NCBI Taxonomy" id="165716"/>
    <lineage>
        <taxon>Eukaryota</taxon>
        <taxon>Viridiplantae</taxon>
        <taxon>Streptophyta</taxon>
        <taxon>Embryophyta</taxon>
        <taxon>Tracheophyta</taxon>
        <taxon>Spermatophyta</taxon>
        <taxon>Magnoliopsida</taxon>
        <taxon>eudicotyledons</taxon>
        <taxon>Gunneridae</taxon>
        <taxon>Pentapetalae</taxon>
        <taxon>asterids</taxon>
        <taxon>Ericales</taxon>
        <taxon>Actinidiaceae</taxon>
        <taxon>Actinidia</taxon>
    </lineage>
</organism>
<keyword evidence="2" id="KW-1185">Reference proteome</keyword>
<protein>
    <submittedName>
        <fullName evidence="1">Uncharacterized protein</fullName>
    </submittedName>
</protein>
<name>A0A7J0G502_9ERIC</name>
<evidence type="ECO:0000313" key="1">
    <source>
        <dbReference type="EMBL" id="GFZ05870.1"/>
    </source>
</evidence>